<evidence type="ECO:0000313" key="2">
    <source>
        <dbReference type="EMBL" id="PUZ25422.1"/>
    </source>
</evidence>
<dbReference type="Proteomes" id="UP000244450">
    <property type="component" value="Unassembled WGS sequence"/>
</dbReference>
<gene>
    <name evidence="2" type="ORF">DCC81_14115</name>
</gene>
<evidence type="ECO:0000313" key="3">
    <source>
        <dbReference type="Proteomes" id="UP000244450"/>
    </source>
</evidence>
<comment type="caution">
    <text evidence="2">The sequence shown here is derived from an EMBL/GenBank/DDBJ whole genome shotgun (WGS) entry which is preliminary data.</text>
</comment>
<feature type="region of interest" description="Disordered" evidence="1">
    <location>
        <begin position="1"/>
        <end position="24"/>
    </location>
</feature>
<dbReference type="AlphaFoldDB" id="A0A2T7BGK5"/>
<reference evidence="2 3" key="1">
    <citation type="submission" date="2018-04" db="EMBL/GenBank/DDBJ databases">
        <title>Chitinophaga fuyangensis sp. nov., isolated from soil in a chemical factory.</title>
        <authorList>
            <person name="Chen K."/>
        </authorList>
    </citation>
    <scope>NUCLEOTIDE SEQUENCE [LARGE SCALE GENOMIC DNA]</scope>
    <source>
        <strain evidence="2 3">LY-1</strain>
    </source>
</reference>
<feature type="compositionally biased region" description="Basic and acidic residues" evidence="1">
    <location>
        <begin position="12"/>
        <end position="24"/>
    </location>
</feature>
<keyword evidence="3" id="KW-1185">Reference proteome</keyword>
<proteinExistence type="predicted"/>
<protein>
    <submittedName>
        <fullName evidence="2">Uncharacterized protein</fullName>
    </submittedName>
</protein>
<name>A0A2T7BGK5_9BACT</name>
<sequence length="295" mass="33548">MGKVKKRLVKSPTREKQGDSKPPKIEWPSDAEYISLFNNCVIAKEHLVEVDRIIDRKILPSRGRYEKVALGASSHISISDANPFRILAPGNLNRQPTGQGRFYVPDLLRNVADEPLRFVLFTQLQTTHKPFHIDEGQDVGSFRLTAHTGRMIPWYVVAVIHNMEGGCNFNVHLHNGDPLTGFTKHFPPGHPWVGHAPPFGWEESAVDALVAVRHFDKVPHWNLPNVLRVIENYNGAAYRLSHRYTPYLWSYSNFFVKGKFVADHKFDPNAGSAQAGAGVVLKRMEERDLIYIPRW</sequence>
<dbReference type="RefSeq" id="WP_108687260.1">
    <property type="nucleotide sequence ID" value="NZ_QCYK01000002.1"/>
</dbReference>
<dbReference type="EMBL" id="QCYK01000002">
    <property type="protein sequence ID" value="PUZ25422.1"/>
    <property type="molecule type" value="Genomic_DNA"/>
</dbReference>
<organism evidence="2 3">
    <name type="scientific">Chitinophaga parva</name>
    <dbReference type="NCBI Taxonomy" id="2169414"/>
    <lineage>
        <taxon>Bacteria</taxon>
        <taxon>Pseudomonadati</taxon>
        <taxon>Bacteroidota</taxon>
        <taxon>Chitinophagia</taxon>
        <taxon>Chitinophagales</taxon>
        <taxon>Chitinophagaceae</taxon>
        <taxon>Chitinophaga</taxon>
    </lineage>
</organism>
<evidence type="ECO:0000256" key="1">
    <source>
        <dbReference type="SAM" id="MobiDB-lite"/>
    </source>
</evidence>
<dbReference type="OrthoDB" id="482757at2"/>
<accession>A0A2T7BGK5</accession>